<dbReference type="Proteomes" id="UP000636960">
    <property type="component" value="Unassembled WGS sequence"/>
</dbReference>
<keyword evidence="2" id="KW-1185">Reference proteome</keyword>
<protein>
    <recommendedName>
        <fullName evidence="3">Cupin 2 conserved barrel domain-containing protein</fullName>
    </recommendedName>
</protein>
<dbReference type="PANTHER" id="PTHR37694:SF1">
    <property type="entry name" value="SLR8022 PROTEIN"/>
    <property type="match status" value="1"/>
</dbReference>
<dbReference type="InterPro" id="IPR011051">
    <property type="entry name" value="RmlC_Cupin_sf"/>
</dbReference>
<name>A0A919MVK7_9ACTN</name>
<reference evidence="1" key="1">
    <citation type="submission" date="2021-01" db="EMBL/GenBank/DDBJ databases">
        <title>Whole genome shotgun sequence of Actinoplanes rishiriensis NBRC 108556.</title>
        <authorList>
            <person name="Komaki H."/>
            <person name="Tamura T."/>
        </authorList>
    </citation>
    <scope>NUCLEOTIDE SEQUENCE</scope>
    <source>
        <strain evidence="1">NBRC 108556</strain>
    </source>
</reference>
<dbReference type="CDD" id="cd02230">
    <property type="entry name" value="cupin_HP0902-like"/>
    <property type="match status" value="1"/>
</dbReference>
<dbReference type="Gene3D" id="2.60.120.10">
    <property type="entry name" value="Jelly Rolls"/>
    <property type="match status" value="1"/>
</dbReference>
<evidence type="ECO:0000313" key="2">
    <source>
        <dbReference type="Proteomes" id="UP000636960"/>
    </source>
</evidence>
<evidence type="ECO:0000313" key="1">
    <source>
        <dbReference type="EMBL" id="GIF01527.1"/>
    </source>
</evidence>
<evidence type="ECO:0008006" key="3">
    <source>
        <dbReference type="Google" id="ProtNLM"/>
    </source>
</evidence>
<comment type="caution">
    <text evidence="1">The sequence shown here is derived from an EMBL/GenBank/DDBJ whole genome shotgun (WGS) entry which is preliminary data.</text>
</comment>
<accession>A0A919MVK7</accession>
<organism evidence="1 2">
    <name type="scientific">Paractinoplanes rishiriensis</name>
    <dbReference type="NCBI Taxonomy" id="1050105"/>
    <lineage>
        <taxon>Bacteria</taxon>
        <taxon>Bacillati</taxon>
        <taxon>Actinomycetota</taxon>
        <taxon>Actinomycetes</taxon>
        <taxon>Micromonosporales</taxon>
        <taxon>Micromonosporaceae</taxon>
        <taxon>Paractinoplanes</taxon>
    </lineage>
</organism>
<proteinExistence type="predicted"/>
<dbReference type="InterPro" id="IPR014710">
    <property type="entry name" value="RmlC-like_jellyroll"/>
</dbReference>
<dbReference type="PANTHER" id="PTHR37694">
    <property type="entry name" value="SLR8022 PROTEIN"/>
    <property type="match status" value="1"/>
</dbReference>
<dbReference type="RefSeq" id="WP_239163554.1">
    <property type="nucleotide sequence ID" value="NZ_BOMV01000106.1"/>
</dbReference>
<gene>
    <name evidence="1" type="ORF">Ari01nite_89910</name>
</gene>
<dbReference type="AlphaFoldDB" id="A0A919MVK7"/>
<sequence>MGIRASDGRQVGLRQCPFLDVAVSRSGVTGPVHLGSMEEAVQAQGSPITVERPDLCRTRLVFGLSRLGRSIVMDVVSLSALAAEQVAAAHASSTGRCARTIHGRQTHALRQTVLALVAGRTLGEHESPGEATLQVLAGRVRLSAGGESWEAATGDYLDIPPARHDLAAIEDCAVLLSVVSTARG</sequence>
<dbReference type="SUPFAM" id="SSF51182">
    <property type="entry name" value="RmlC-like cupins"/>
    <property type="match status" value="1"/>
</dbReference>
<dbReference type="EMBL" id="BOMV01000106">
    <property type="protein sequence ID" value="GIF01527.1"/>
    <property type="molecule type" value="Genomic_DNA"/>
</dbReference>